<evidence type="ECO:0000313" key="1">
    <source>
        <dbReference type="EMBL" id="JAH08708.1"/>
    </source>
</evidence>
<sequence length="43" mass="4828">MLDGSVHHGALSKCFIAVSMKRDFVLSLRTVISFCYPRIPFSP</sequence>
<organism evidence="1">
    <name type="scientific">Anguilla anguilla</name>
    <name type="common">European freshwater eel</name>
    <name type="synonym">Muraena anguilla</name>
    <dbReference type="NCBI Taxonomy" id="7936"/>
    <lineage>
        <taxon>Eukaryota</taxon>
        <taxon>Metazoa</taxon>
        <taxon>Chordata</taxon>
        <taxon>Craniata</taxon>
        <taxon>Vertebrata</taxon>
        <taxon>Euteleostomi</taxon>
        <taxon>Actinopterygii</taxon>
        <taxon>Neopterygii</taxon>
        <taxon>Teleostei</taxon>
        <taxon>Anguilliformes</taxon>
        <taxon>Anguillidae</taxon>
        <taxon>Anguilla</taxon>
    </lineage>
</organism>
<proteinExistence type="predicted"/>
<reference evidence="1" key="1">
    <citation type="submission" date="2014-11" db="EMBL/GenBank/DDBJ databases">
        <authorList>
            <person name="Amaro Gonzalez C."/>
        </authorList>
    </citation>
    <scope>NUCLEOTIDE SEQUENCE</scope>
</reference>
<dbReference type="EMBL" id="GBXM01099869">
    <property type="protein sequence ID" value="JAH08708.1"/>
    <property type="molecule type" value="Transcribed_RNA"/>
</dbReference>
<dbReference type="AlphaFoldDB" id="A0A0E9PXU5"/>
<protein>
    <submittedName>
        <fullName evidence="1">Uncharacterized protein</fullName>
    </submittedName>
</protein>
<reference evidence="1" key="2">
    <citation type="journal article" date="2015" name="Fish Shellfish Immunol.">
        <title>Early steps in the European eel (Anguilla anguilla)-Vibrio vulnificus interaction in the gills: Role of the RtxA13 toxin.</title>
        <authorList>
            <person name="Callol A."/>
            <person name="Pajuelo D."/>
            <person name="Ebbesson L."/>
            <person name="Teles M."/>
            <person name="MacKenzie S."/>
            <person name="Amaro C."/>
        </authorList>
    </citation>
    <scope>NUCLEOTIDE SEQUENCE</scope>
</reference>
<name>A0A0E9PXU5_ANGAN</name>
<accession>A0A0E9PXU5</accession>